<dbReference type="Gene3D" id="3.90.780.10">
    <property type="entry name" value="5'-Nucleotidase, C-terminal domain"/>
    <property type="match status" value="1"/>
</dbReference>
<name>A0A4U1G4E9_9SPHI</name>
<dbReference type="EMBL" id="SWDX01000009">
    <property type="protein sequence ID" value="TKC57729.1"/>
    <property type="molecule type" value="Genomic_DNA"/>
</dbReference>
<dbReference type="Pfam" id="PF02872">
    <property type="entry name" value="5_nucleotid_C"/>
    <property type="match status" value="1"/>
</dbReference>
<dbReference type="GO" id="GO:0008253">
    <property type="term" value="F:5'-nucleotidase activity"/>
    <property type="evidence" value="ECO:0007669"/>
    <property type="project" value="TreeGrafter"/>
</dbReference>
<reference evidence="2 3" key="1">
    <citation type="submission" date="2019-04" db="EMBL/GenBank/DDBJ databases">
        <title>Pedobacter sp. RP-1-16 sp. nov., isolated from Arctic soil.</title>
        <authorList>
            <person name="Dahal R.H."/>
            <person name="Kim D.-U."/>
        </authorList>
    </citation>
    <scope>NUCLEOTIDE SEQUENCE [LARGE SCALE GENOMIC DNA]</scope>
    <source>
        <strain evidence="2 3">RP-1-16</strain>
    </source>
</reference>
<dbReference type="Proteomes" id="UP000309594">
    <property type="component" value="Unassembled WGS sequence"/>
</dbReference>
<dbReference type="PRINTS" id="PR01607">
    <property type="entry name" value="APYRASEFAMLY"/>
</dbReference>
<dbReference type="InterPro" id="IPR036907">
    <property type="entry name" value="5'-Nucleotdase_C_sf"/>
</dbReference>
<dbReference type="GO" id="GO:0009166">
    <property type="term" value="P:nucleotide catabolic process"/>
    <property type="evidence" value="ECO:0007669"/>
    <property type="project" value="InterPro"/>
</dbReference>
<organism evidence="2 3">
    <name type="scientific">Pedobacter hiemivivus</name>
    <dbReference type="NCBI Taxonomy" id="2530454"/>
    <lineage>
        <taxon>Bacteria</taxon>
        <taxon>Pseudomonadati</taxon>
        <taxon>Bacteroidota</taxon>
        <taxon>Sphingobacteriia</taxon>
        <taxon>Sphingobacteriales</taxon>
        <taxon>Sphingobacteriaceae</taxon>
        <taxon>Pedobacter</taxon>
    </lineage>
</organism>
<protein>
    <recommendedName>
        <fullName evidence="1">5'-Nucleotidase C-terminal domain-containing protein</fullName>
    </recommendedName>
</protein>
<dbReference type="GO" id="GO:0008768">
    <property type="term" value="F:UDP-sugar diphosphatase activity"/>
    <property type="evidence" value="ECO:0007669"/>
    <property type="project" value="TreeGrafter"/>
</dbReference>
<dbReference type="PANTHER" id="PTHR11575:SF24">
    <property type="entry name" value="5'-NUCLEOTIDASE"/>
    <property type="match status" value="1"/>
</dbReference>
<dbReference type="InterPro" id="IPR006179">
    <property type="entry name" value="5_nucleotidase/apyrase"/>
</dbReference>
<dbReference type="GO" id="GO:0030288">
    <property type="term" value="C:outer membrane-bounded periplasmic space"/>
    <property type="evidence" value="ECO:0007669"/>
    <property type="project" value="TreeGrafter"/>
</dbReference>
<accession>A0A4U1G4E9</accession>
<dbReference type="AlphaFoldDB" id="A0A4U1G4E9"/>
<dbReference type="PANTHER" id="PTHR11575">
    <property type="entry name" value="5'-NUCLEOTIDASE-RELATED"/>
    <property type="match status" value="1"/>
</dbReference>
<dbReference type="InterPro" id="IPR008334">
    <property type="entry name" value="5'-Nucleotdase_C"/>
</dbReference>
<dbReference type="RefSeq" id="WP_136881638.1">
    <property type="nucleotide sequence ID" value="NZ_SWDX01000009.1"/>
</dbReference>
<gene>
    <name evidence="2" type="ORF">FBD94_20875</name>
</gene>
<proteinExistence type="predicted"/>
<dbReference type="PROSITE" id="PS51257">
    <property type="entry name" value="PROKAR_LIPOPROTEIN"/>
    <property type="match status" value="1"/>
</dbReference>
<dbReference type="SUPFAM" id="SSF55816">
    <property type="entry name" value="5'-nucleotidase (syn. UDP-sugar hydrolase), C-terminal domain"/>
    <property type="match status" value="1"/>
</dbReference>
<evidence type="ECO:0000313" key="3">
    <source>
        <dbReference type="Proteomes" id="UP000309594"/>
    </source>
</evidence>
<comment type="caution">
    <text evidence="2">The sequence shown here is derived from an EMBL/GenBank/DDBJ whole genome shotgun (WGS) entry which is preliminary data.</text>
</comment>
<evidence type="ECO:0000313" key="2">
    <source>
        <dbReference type="EMBL" id="TKC57729.1"/>
    </source>
</evidence>
<evidence type="ECO:0000259" key="1">
    <source>
        <dbReference type="Pfam" id="PF02872"/>
    </source>
</evidence>
<sequence length="252" mass="27910">MDYIKSFRNYLALSVVLLVASCSSGYQLVKANRAEYPINKDVAVDSTVIKTYLPYKKQLDAEMNQILGYSDVLMVKNNDLPETILGDFFSDAVLQQALKYDPTIDFSMPSTKGGIRVDVPKGEIKLSNIFELMPFENELVAFTLKGTDVQQLLNFIAATNGQPIAGLRLKIVDKKPVDVFINGKAFDSNKTYRVLTSDYIAGGGDNALGFKNPIERKVLGLKVRDALINYVKENQAAGKTINPKLDGRITKD</sequence>
<feature type="domain" description="5'-Nucleotidase C-terminal" evidence="1">
    <location>
        <begin position="73"/>
        <end position="207"/>
    </location>
</feature>